<organism evidence="3 4">
    <name type="scientific">Candidatus Rickettsiella viridis</name>
    <dbReference type="NCBI Taxonomy" id="676208"/>
    <lineage>
        <taxon>Bacteria</taxon>
        <taxon>Pseudomonadati</taxon>
        <taxon>Pseudomonadota</taxon>
        <taxon>Gammaproteobacteria</taxon>
        <taxon>Legionellales</taxon>
        <taxon>Coxiellaceae</taxon>
        <taxon>Rickettsiella</taxon>
    </lineage>
</organism>
<feature type="compositionally biased region" description="Polar residues" evidence="1">
    <location>
        <begin position="241"/>
        <end position="253"/>
    </location>
</feature>
<evidence type="ECO:0000259" key="2">
    <source>
        <dbReference type="Pfam" id="PF06172"/>
    </source>
</evidence>
<name>A0A2Z5UUD8_9COXI</name>
<evidence type="ECO:0000256" key="1">
    <source>
        <dbReference type="SAM" id="MobiDB-lite"/>
    </source>
</evidence>
<reference evidence="3 4" key="1">
    <citation type="submission" date="2017-03" db="EMBL/GenBank/DDBJ databases">
        <title>The genome sequence of Candidatus Rickettsiella viridis.</title>
        <authorList>
            <person name="Nikoh N."/>
            <person name="Tsuchida T."/>
            <person name="Yamaguchi K."/>
            <person name="Maeda T."/>
            <person name="Shigenobu S."/>
            <person name="Fukatsu T."/>
        </authorList>
    </citation>
    <scope>NUCLEOTIDE SEQUENCE [LARGE SCALE GENOMIC DNA]</scope>
    <source>
        <strain evidence="3 4">Ap-RA04</strain>
    </source>
</reference>
<accession>A0A2Z5UUD8</accession>
<gene>
    <name evidence="3" type="ORF">RVIR1_00690</name>
</gene>
<evidence type="ECO:0000313" key="4">
    <source>
        <dbReference type="Proteomes" id="UP000282483"/>
    </source>
</evidence>
<dbReference type="InterPro" id="IPR014710">
    <property type="entry name" value="RmlC-like_jellyroll"/>
</dbReference>
<dbReference type="Pfam" id="PF06172">
    <property type="entry name" value="Cupin_5"/>
    <property type="match status" value="1"/>
</dbReference>
<dbReference type="RefSeq" id="WP_126322138.1">
    <property type="nucleotide sequence ID" value="NZ_AP018005.1"/>
</dbReference>
<evidence type="ECO:0000313" key="3">
    <source>
        <dbReference type="EMBL" id="BBB14611.1"/>
    </source>
</evidence>
<dbReference type="KEGG" id="rvi:RVIR1_00690"/>
<protein>
    <recommendedName>
        <fullName evidence="2">DUF985 domain-containing protein</fullName>
    </recommendedName>
</protein>
<dbReference type="EMBL" id="AP018005">
    <property type="protein sequence ID" value="BBB14611.1"/>
    <property type="molecule type" value="Genomic_DNA"/>
</dbReference>
<dbReference type="AlphaFoldDB" id="A0A2Z5UUD8"/>
<dbReference type="InterPro" id="IPR009327">
    <property type="entry name" value="Cupin_DUF985"/>
</dbReference>
<dbReference type="Gene3D" id="2.60.120.10">
    <property type="entry name" value="Jelly Rolls"/>
    <property type="match status" value="1"/>
</dbReference>
<sequence>MQIKYIIAEMQSILDRGDSKAGTKETIENFIQYLNNIAIGERLLSDKIIELLKLTDLSKITSEQGFFREFLKIEDLTGEIDRTGIFYLMKDQQTSCWHSLDTTENWRWIAGCDIIISILSQDKINNVVLNSKNPYLTIKKSTLFGVENNLTVAQDRDNFALVTCECIPGFTPSLYSNPTKEQLEILSFLYKKDDEKRITIEKLIPDVQLKEFNELKKKSITYTPFFSLDTPLNTPEKKGAPQNNVAVKNPLSN</sequence>
<feature type="domain" description="DUF985" evidence="2">
    <location>
        <begin position="55"/>
        <end position="172"/>
    </location>
</feature>
<proteinExistence type="predicted"/>
<keyword evidence="4" id="KW-1185">Reference proteome</keyword>
<feature type="region of interest" description="Disordered" evidence="1">
    <location>
        <begin position="233"/>
        <end position="253"/>
    </location>
</feature>
<dbReference type="InterPro" id="IPR011051">
    <property type="entry name" value="RmlC_Cupin_sf"/>
</dbReference>
<dbReference type="Proteomes" id="UP000282483">
    <property type="component" value="Chromosome"/>
</dbReference>
<dbReference type="OrthoDB" id="9798288at2"/>
<dbReference type="SUPFAM" id="SSF51182">
    <property type="entry name" value="RmlC-like cupins"/>
    <property type="match status" value="1"/>
</dbReference>